<gene>
    <name evidence="2" type="ORF">FPE_LOCUS10628</name>
</gene>
<evidence type="ECO:0000313" key="2">
    <source>
        <dbReference type="EMBL" id="CAI9763198.1"/>
    </source>
</evidence>
<dbReference type="PANTHER" id="PTHR33095:SF101">
    <property type="entry name" value="DUF1645 DOMAIN-CONTAINING PROTEIN"/>
    <property type="match status" value="1"/>
</dbReference>
<dbReference type="AlphaFoldDB" id="A0AAD2DSS1"/>
<evidence type="ECO:0000313" key="3">
    <source>
        <dbReference type="Proteomes" id="UP000834106"/>
    </source>
</evidence>
<feature type="region of interest" description="Disordered" evidence="1">
    <location>
        <begin position="339"/>
        <end position="358"/>
    </location>
</feature>
<organism evidence="2 3">
    <name type="scientific">Fraxinus pennsylvanica</name>
    <dbReference type="NCBI Taxonomy" id="56036"/>
    <lineage>
        <taxon>Eukaryota</taxon>
        <taxon>Viridiplantae</taxon>
        <taxon>Streptophyta</taxon>
        <taxon>Embryophyta</taxon>
        <taxon>Tracheophyta</taxon>
        <taxon>Spermatophyta</taxon>
        <taxon>Magnoliopsida</taxon>
        <taxon>eudicotyledons</taxon>
        <taxon>Gunneridae</taxon>
        <taxon>Pentapetalae</taxon>
        <taxon>asterids</taxon>
        <taxon>lamiids</taxon>
        <taxon>Lamiales</taxon>
        <taxon>Oleaceae</taxon>
        <taxon>Oleeae</taxon>
        <taxon>Fraxinus</taxon>
    </lineage>
</organism>
<dbReference type="InterPro" id="IPR012442">
    <property type="entry name" value="DUF1645_plant"/>
</dbReference>
<evidence type="ECO:0000256" key="1">
    <source>
        <dbReference type="SAM" id="MobiDB-lite"/>
    </source>
</evidence>
<keyword evidence="3" id="KW-1185">Reference proteome</keyword>
<dbReference type="PANTHER" id="PTHR33095">
    <property type="entry name" value="OS07G0619500 PROTEIN"/>
    <property type="match status" value="1"/>
</dbReference>
<proteinExistence type="predicted"/>
<reference evidence="2" key="1">
    <citation type="submission" date="2023-05" db="EMBL/GenBank/DDBJ databases">
        <authorList>
            <person name="Huff M."/>
        </authorList>
    </citation>
    <scope>NUCLEOTIDE SEQUENCE</scope>
</reference>
<dbReference type="Proteomes" id="UP000834106">
    <property type="component" value="Chromosome 6"/>
</dbReference>
<name>A0AAD2DSS1_9LAMI</name>
<accession>A0AAD2DSS1</accession>
<dbReference type="Pfam" id="PF07816">
    <property type="entry name" value="DUF1645"/>
    <property type="match status" value="1"/>
</dbReference>
<protein>
    <submittedName>
        <fullName evidence="2">Uncharacterized protein</fullName>
    </submittedName>
</protein>
<sequence>MADGEEELCVCLSFNSYSTDGIAEIAAKVTGINTNDAVEDENDADNNYDDDFEFALVGENQGFSAEELFYDGQIKQVFPVFNHDLSVKYEYFGKSSSDEGVESIRIPLKKLFMENRENEYPSSSSSEADELETIPPGTYCNGEMADGEEELCVCLSFNSYSTDGIAEIAAKVTGINTNDAVEDENDADNNYDDDFEFALVGENQGFSAEELFYDGQIKQVFPVFNHDLSVKYEYFGKSSSDEGVESIRIPLKKLFMENRENEYPSSSSSEADELETIPPGTYCVWRPKVSEASPSQCKKSKSTGSASKRWKFLDLLRRCNSDGKDSFVFLTPKHKEEKSKAIENSKNSKAKRVISGEKSAAKSPHEIFYVLNRTIKEGDKKKSYLPYRQDLVGGLGRSFPAF</sequence>
<dbReference type="EMBL" id="OU503041">
    <property type="protein sequence ID" value="CAI9763198.1"/>
    <property type="molecule type" value="Genomic_DNA"/>
</dbReference>